<dbReference type="AlphaFoldDB" id="A0A561BK75"/>
<name>A0A561BK75_9ACTN</name>
<dbReference type="GO" id="GO:0015666">
    <property type="term" value="F:restriction endodeoxyribonuclease activity"/>
    <property type="evidence" value="ECO:0007669"/>
    <property type="project" value="TreeGrafter"/>
</dbReference>
<dbReference type="GO" id="GO:0003677">
    <property type="term" value="F:DNA binding"/>
    <property type="evidence" value="ECO:0007669"/>
    <property type="project" value="InterPro"/>
</dbReference>
<feature type="region of interest" description="Disordered" evidence="1">
    <location>
        <begin position="1"/>
        <end position="20"/>
    </location>
</feature>
<organism evidence="3 4">
    <name type="scientific">Kribbella amoyensis</name>
    <dbReference type="NCBI Taxonomy" id="996641"/>
    <lineage>
        <taxon>Bacteria</taxon>
        <taxon>Bacillati</taxon>
        <taxon>Actinomycetota</taxon>
        <taxon>Actinomycetes</taxon>
        <taxon>Propionibacteriales</taxon>
        <taxon>Kribbellaceae</taxon>
        <taxon>Kribbella</taxon>
    </lineage>
</organism>
<gene>
    <name evidence="3" type="ORF">FB561_0317</name>
</gene>
<accession>A0A561BK75</accession>
<dbReference type="EMBL" id="VIVK01000001">
    <property type="protein sequence ID" value="TWD79261.1"/>
    <property type="molecule type" value="Genomic_DNA"/>
</dbReference>
<dbReference type="PANTHER" id="PTHR30015:SF7">
    <property type="entry name" value="TYPE IV METHYL-DIRECTED RESTRICTION ENZYME ECOKMRR"/>
    <property type="match status" value="1"/>
</dbReference>
<evidence type="ECO:0000256" key="1">
    <source>
        <dbReference type="SAM" id="MobiDB-lite"/>
    </source>
</evidence>
<feature type="compositionally biased region" description="Basic and acidic residues" evidence="1">
    <location>
        <begin position="1"/>
        <end position="11"/>
    </location>
</feature>
<dbReference type="InterPro" id="IPR007560">
    <property type="entry name" value="Restrct_endonuc_IV_Mrr"/>
</dbReference>
<protein>
    <submittedName>
        <fullName evidence="3">Restriction system protein</fullName>
    </submittedName>
</protein>
<dbReference type="Gene3D" id="3.40.1350.10">
    <property type="match status" value="1"/>
</dbReference>
<dbReference type="RefSeq" id="WP_145802250.1">
    <property type="nucleotide sequence ID" value="NZ_VIVK01000001.1"/>
</dbReference>
<comment type="caution">
    <text evidence="3">The sequence shown here is derived from an EMBL/GenBank/DDBJ whole genome shotgun (WGS) entry which is preliminary data.</text>
</comment>
<dbReference type="InterPro" id="IPR011856">
    <property type="entry name" value="tRNA_endonuc-like_dom_sf"/>
</dbReference>
<dbReference type="Pfam" id="PF04471">
    <property type="entry name" value="Mrr_cat"/>
    <property type="match status" value="1"/>
</dbReference>
<dbReference type="GO" id="GO:0009307">
    <property type="term" value="P:DNA restriction-modification system"/>
    <property type="evidence" value="ECO:0007669"/>
    <property type="project" value="InterPro"/>
</dbReference>
<dbReference type="PANTHER" id="PTHR30015">
    <property type="entry name" value="MRR RESTRICTION SYSTEM PROTEIN"/>
    <property type="match status" value="1"/>
</dbReference>
<dbReference type="Proteomes" id="UP000318380">
    <property type="component" value="Unassembled WGS sequence"/>
</dbReference>
<keyword evidence="4" id="KW-1185">Reference proteome</keyword>
<evidence type="ECO:0000259" key="2">
    <source>
        <dbReference type="Pfam" id="PF04471"/>
    </source>
</evidence>
<feature type="domain" description="Restriction endonuclease type IV Mrr" evidence="2">
    <location>
        <begin position="362"/>
        <end position="474"/>
    </location>
</feature>
<proteinExistence type="predicted"/>
<dbReference type="InterPro" id="IPR052906">
    <property type="entry name" value="Type_IV_Methyl-Rstrct_Enzyme"/>
</dbReference>
<dbReference type="OrthoDB" id="3206608at2"/>
<evidence type="ECO:0000313" key="4">
    <source>
        <dbReference type="Proteomes" id="UP000318380"/>
    </source>
</evidence>
<evidence type="ECO:0000313" key="3">
    <source>
        <dbReference type="EMBL" id="TWD79261.1"/>
    </source>
</evidence>
<sequence length="488" mass="54489">MGWSVERRARNEVAPGRTAEAAQRTAAVEERVQLLRGVLAEALAIDVHGTDLQTLKQGRRRAPPLLAEGDLEARPGPVWAAYLPHPPGPFSSWVGGNRRYARRLREAEDRFALAIARHRAIEVARRERVVRATRERAEQQRRLDEAVAAQHARVDEYQRSVEARDRQAVSRYFQKALDRTPEPHGFPKHRKAAYVPESTLLAVEWDLPDVSVIPTEAAYRYDAEQDAVVAEPRPDREIRLLYQQLVAQCALRALHLVFGHDRYDVVDTVVFNGMVESVDLATGRVVRPCLITLRATREQFEALVLDQLDPVACVRHYFGAEVSRHPEELQPVEPVLDFDLTDPRTVDAVDVISTIDTRPNLLELGPVEFEHLVHNLLTRMGLETRLFRSGNDGGIDCVAYDRRPITGGNFVVQAKLYTRTVPPAAVRDLFGTVVDAGATKGILITTSGFGPSSYQFANGKPLQLIDGTGLLALCHQHDIPARIVPRAS</sequence>
<dbReference type="InterPro" id="IPR011335">
    <property type="entry name" value="Restrct_endonuc-II-like"/>
</dbReference>
<dbReference type="SUPFAM" id="SSF52980">
    <property type="entry name" value="Restriction endonuclease-like"/>
    <property type="match status" value="1"/>
</dbReference>
<reference evidence="3 4" key="1">
    <citation type="submission" date="2019-06" db="EMBL/GenBank/DDBJ databases">
        <title>Sequencing the genomes of 1000 actinobacteria strains.</title>
        <authorList>
            <person name="Klenk H.-P."/>
        </authorList>
    </citation>
    <scope>NUCLEOTIDE SEQUENCE [LARGE SCALE GENOMIC DNA]</scope>
    <source>
        <strain evidence="3 4">DSM 24683</strain>
    </source>
</reference>